<dbReference type="KEGG" id="dpp:DICPUDRAFT_80227"/>
<keyword evidence="4" id="KW-0677">Repeat</keyword>
<feature type="compositionally biased region" description="Low complexity" evidence="6">
    <location>
        <begin position="1107"/>
        <end position="1154"/>
    </location>
</feature>
<feature type="compositionally biased region" description="Low complexity" evidence="6">
    <location>
        <begin position="707"/>
        <end position="747"/>
    </location>
</feature>
<feature type="compositionally biased region" description="Low complexity" evidence="6">
    <location>
        <begin position="795"/>
        <end position="827"/>
    </location>
</feature>
<keyword evidence="9" id="KW-1185">Reference proteome</keyword>
<dbReference type="Pfam" id="PF21289">
    <property type="entry name" value="EDC4_C"/>
    <property type="match status" value="1"/>
</dbReference>
<dbReference type="InterPro" id="IPR036322">
    <property type="entry name" value="WD40_repeat_dom_sf"/>
</dbReference>
<dbReference type="Proteomes" id="UP000001064">
    <property type="component" value="Unassembled WGS sequence"/>
</dbReference>
<dbReference type="VEuPathDB" id="AmoebaDB:DICPUDRAFT_80227"/>
<feature type="compositionally biased region" description="Low complexity" evidence="6">
    <location>
        <begin position="1061"/>
        <end position="1080"/>
    </location>
</feature>
<dbReference type="OMA" id="YHETTEN"/>
<dbReference type="InParanoid" id="F0ZPW1"/>
<accession>F0ZPW1</accession>
<feature type="region of interest" description="Disordered" evidence="6">
    <location>
        <begin position="64"/>
        <end position="84"/>
    </location>
</feature>
<feature type="region of interest" description="Disordered" evidence="6">
    <location>
        <begin position="1061"/>
        <end position="1182"/>
    </location>
</feature>
<dbReference type="InterPro" id="IPR044938">
    <property type="entry name" value="EDC4_C_sf"/>
</dbReference>
<protein>
    <recommendedName>
        <fullName evidence="7">Enhancer of mRNA-decapping protein 4 C-terminal domain-containing protein</fullName>
    </recommendedName>
</protein>
<dbReference type="PANTHER" id="PTHR15598">
    <property type="entry name" value="ENHANCER OF MRNA-DECAPPING PROTEIN 4"/>
    <property type="match status" value="1"/>
</dbReference>
<evidence type="ECO:0000259" key="7">
    <source>
        <dbReference type="Pfam" id="PF21289"/>
    </source>
</evidence>
<feature type="compositionally biased region" description="Low complexity" evidence="6">
    <location>
        <begin position="687"/>
        <end position="697"/>
    </location>
</feature>
<dbReference type="PANTHER" id="PTHR15598:SF5">
    <property type="entry name" value="ENHANCER OF MRNA-DECAPPING PROTEIN 4"/>
    <property type="match status" value="1"/>
</dbReference>
<feature type="compositionally biased region" description="Basic and acidic residues" evidence="6">
    <location>
        <begin position="1"/>
        <end position="12"/>
    </location>
</feature>
<gene>
    <name evidence="8" type="ORF">DICPUDRAFT_80227</name>
</gene>
<name>F0ZPW1_DICPU</name>
<dbReference type="GeneID" id="10502493"/>
<feature type="region of interest" description="Disordered" evidence="6">
    <location>
        <begin position="1"/>
        <end position="21"/>
    </location>
</feature>
<dbReference type="Gene3D" id="1.10.220.100">
    <property type="entry name" value="conserved c-terminal region of ge- 1"/>
    <property type="match status" value="1"/>
</dbReference>
<evidence type="ECO:0000313" key="9">
    <source>
        <dbReference type="Proteomes" id="UP000001064"/>
    </source>
</evidence>
<evidence type="ECO:0000256" key="6">
    <source>
        <dbReference type="SAM" id="MobiDB-lite"/>
    </source>
</evidence>
<feature type="coiled-coil region" evidence="5">
    <location>
        <begin position="854"/>
        <end position="884"/>
    </location>
</feature>
<feature type="compositionally biased region" description="Low complexity" evidence="6">
    <location>
        <begin position="638"/>
        <end position="651"/>
    </location>
</feature>
<proteinExistence type="predicted"/>
<reference evidence="9" key="1">
    <citation type="journal article" date="2011" name="Genome Biol.">
        <title>Comparative genomics of the social amoebae Dictyostelium discoideum and Dictyostelium purpureum.</title>
        <authorList>
            <consortium name="US DOE Joint Genome Institute (JGI-PGF)"/>
            <person name="Sucgang R."/>
            <person name="Kuo A."/>
            <person name="Tian X."/>
            <person name="Salerno W."/>
            <person name="Parikh A."/>
            <person name="Feasley C.L."/>
            <person name="Dalin E."/>
            <person name="Tu H."/>
            <person name="Huang E."/>
            <person name="Barry K."/>
            <person name="Lindquist E."/>
            <person name="Shapiro H."/>
            <person name="Bruce D."/>
            <person name="Schmutz J."/>
            <person name="Salamov A."/>
            <person name="Fey P."/>
            <person name="Gaudet P."/>
            <person name="Anjard C."/>
            <person name="Babu M.M."/>
            <person name="Basu S."/>
            <person name="Bushmanova Y."/>
            <person name="van der Wel H."/>
            <person name="Katoh-Kurasawa M."/>
            <person name="Dinh C."/>
            <person name="Coutinho P.M."/>
            <person name="Saito T."/>
            <person name="Elias M."/>
            <person name="Schaap P."/>
            <person name="Kay R.R."/>
            <person name="Henrissat B."/>
            <person name="Eichinger L."/>
            <person name="Rivero F."/>
            <person name="Putnam N.H."/>
            <person name="West C.M."/>
            <person name="Loomis W.F."/>
            <person name="Chisholm R.L."/>
            <person name="Shaulsky G."/>
            <person name="Strassmann J.E."/>
            <person name="Queller D.C."/>
            <person name="Kuspa A."/>
            <person name="Grigoriev I.V."/>
        </authorList>
    </citation>
    <scope>NUCLEOTIDE SEQUENCE [LARGE SCALE GENOMIC DNA]</scope>
    <source>
        <strain evidence="9">QSDP1</strain>
    </source>
</reference>
<dbReference type="eggNOG" id="KOG1916">
    <property type="taxonomic scope" value="Eukaryota"/>
</dbReference>
<keyword evidence="2" id="KW-0963">Cytoplasm</keyword>
<feature type="region of interest" description="Disordered" evidence="6">
    <location>
        <begin position="572"/>
        <end position="829"/>
    </location>
</feature>
<organism evidence="8 9">
    <name type="scientific">Dictyostelium purpureum</name>
    <name type="common">Slime mold</name>
    <dbReference type="NCBI Taxonomy" id="5786"/>
    <lineage>
        <taxon>Eukaryota</taxon>
        <taxon>Amoebozoa</taxon>
        <taxon>Evosea</taxon>
        <taxon>Eumycetozoa</taxon>
        <taxon>Dictyostelia</taxon>
        <taxon>Dictyosteliales</taxon>
        <taxon>Dictyosteliaceae</taxon>
        <taxon>Dictyostelium</taxon>
    </lineage>
</organism>
<comment type="subcellular location">
    <subcellularLocation>
        <location evidence="1">Cytoplasm</location>
    </subcellularLocation>
</comment>
<feature type="compositionally biased region" description="Polar residues" evidence="6">
    <location>
        <begin position="756"/>
        <end position="766"/>
    </location>
</feature>
<keyword evidence="3" id="KW-0853">WD repeat</keyword>
<feature type="compositionally biased region" description="Polar residues" evidence="6">
    <location>
        <begin position="652"/>
        <end position="668"/>
    </location>
</feature>
<dbReference type="EMBL" id="GL871116">
    <property type="protein sequence ID" value="EGC34011.1"/>
    <property type="molecule type" value="Genomic_DNA"/>
</dbReference>
<evidence type="ECO:0000256" key="1">
    <source>
        <dbReference type="ARBA" id="ARBA00004496"/>
    </source>
</evidence>
<evidence type="ECO:0000256" key="5">
    <source>
        <dbReference type="SAM" id="Coils"/>
    </source>
</evidence>
<dbReference type="OrthoDB" id="21128at2759"/>
<dbReference type="SUPFAM" id="SSF50978">
    <property type="entry name" value="WD40 repeat-like"/>
    <property type="match status" value="1"/>
</dbReference>
<evidence type="ECO:0000256" key="3">
    <source>
        <dbReference type="ARBA" id="ARBA00022574"/>
    </source>
</evidence>
<evidence type="ECO:0000256" key="4">
    <source>
        <dbReference type="ARBA" id="ARBA00022737"/>
    </source>
</evidence>
<dbReference type="RefSeq" id="XP_003289455.1">
    <property type="nucleotide sequence ID" value="XM_003289407.1"/>
</dbReference>
<keyword evidence="5" id="KW-0175">Coiled coil</keyword>
<evidence type="ECO:0000313" key="8">
    <source>
        <dbReference type="EMBL" id="EGC34011.1"/>
    </source>
</evidence>
<dbReference type="InterPro" id="IPR045152">
    <property type="entry name" value="EDC4-like"/>
</dbReference>
<dbReference type="InterPro" id="IPR049404">
    <property type="entry name" value="EDC4_C"/>
</dbReference>
<feature type="compositionally biased region" description="Low complexity" evidence="6">
    <location>
        <begin position="1164"/>
        <end position="1175"/>
    </location>
</feature>
<evidence type="ECO:0000256" key="2">
    <source>
        <dbReference type="ARBA" id="ARBA00022490"/>
    </source>
</evidence>
<dbReference type="GO" id="GO:0031087">
    <property type="term" value="P:deadenylation-independent decapping of nuclear-transcribed mRNA"/>
    <property type="evidence" value="ECO:0000318"/>
    <property type="project" value="GO_Central"/>
</dbReference>
<sequence length="1317" mass="147087">MTNTMTHEEFERQQQSQPQPINNVMRFFQNFGLPNNQEQQPQQPSPQSQQPNIFSFLSGEIKNSLTSPTISPSTSSNNINNNLNGSHSNLSSSFGNLITKSVSNNSINQNNQNNQNLHNGLYLNGKNIKINSNKVLDSKFEVESQTVTVIQSSRNAGNSLGNLITFNKNFISYVVKGEKVRILDRSSSNKVLLKDFPDVVDIQFHSEDVNILSCCSMGSGSIYIYELVNNIQTLEDVKLLAKIPPPPQIVTNEKTYYTTVKWHPTKPDILLTCTNNSPTVYCFNIHNPNTPLIVLEPPKSTIESLNHHTTGLNWSSDGASIAFCNKDCICIYGTDLPNSHQSLKSIYQNNNDEFKDGFLYVYQISENYLVAVTNQSEIILFSTLNWSVIQRITFSTSLFTNYSLFTIKDSFLFISDNNSSKAYIIHINESETDIPHFDFINQCDFKKPIISFCFQSSPSISSLNSSKGSIQQQQQDKEKEEKCFCTCTIQSNAISLHSITLDSCYSENDQYTCDSSDIIEQFGNYKDNLDNQQNNNDININISTPINEPLSPISSTNATIGSEDEDKLNTLTNTKPFVQPSSPPPLSLPEPDLTSCGVPSTSDSIINSSISPSIENNTTTNTTKAKKESTKVSKKKTATPTTTTTTTTTTTNKPDSPSLSPTIYNVTEDTLVGSTSPVTAKKKSSKPKVSSSSSSESLNQDSKETKSVTPSKTSKSLATPTTPSTPTPAATTTPSTTPTKPKNVTPSFVPPVLNIPLSNPVSNKQPGSKPKETTSPSSIPQTIPLPSSPAPQPQPQQQQQVETISSPSIQQSQPQQVSSSSSSSSSPNQYIATQSQDYNFLFKEMENRLFNRIEKSMINQITQLEKERQEREQLERERQEKLLTVVHQSITTMAKANLEKVIKKEIANTFVNLEKTLPAAIETTVTKLTLEQMKKLSAKTDSLLKSSSEAIVNNVKGAIISDAFEGLIKPQIESVFLSYFQNVLIPGFDKSCQSMFTHLSYTFENGFNQAIQHQTLNAQGQHLALEKILNENTTILKECTQSLNEQQTNLFNELKKQQEKQQFISQQLQQLQQQQPQQQFSPPPPPHHMPPMHQQQQFSPQPPFPNLPQMNMKMNPQNFYQFQNPNMMNMNSPNESFQHLQQPLSPQQSQQPQQSPAPSPPPQQQSQQQQQQSQQNKNSSITLQQQQVINQKLASYPQLKALVETNYIDAFNFALNASNLQMVVNLCSSLDPSVVLSSMKFPQTIILSLIQQLSINLTTDTELKLKWIKDCLFFVDNSKADVTKKILKVLKVKLDDPQLSSSNQHLLQQIKFMIKDI</sequence>
<feature type="compositionally biased region" description="Low complexity" evidence="6">
    <location>
        <begin position="600"/>
        <end position="623"/>
    </location>
</feature>
<dbReference type="STRING" id="5786.F0ZPW1"/>
<dbReference type="GO" id="GO:0000932">
    <property type="term" value="C:P-body"/>
    <property type="evidence" value="ECO:0000318"/>
    <property type="project" value="GO_Central"/>
</dbReference>
<feature type="domain" description="Enhancer of mRNA-decapping protein 4 C-terminal" evidence="7">
    <location>
        <begin position="1202"/>
        <end position="1293"/>
    </location>
</feature>